<dbReference type="GO" id="GO:0003723">
    <property type="term" value="F:RNA binding"/>
    <property type="evidence" value="ECO:0007669"/>
    <property type="project" value="InterPro"/>
</dbReference>
<keyword evidence="1" id="KW-0677">Repeat</keyword>
<organism evidence="7 8">
    <name type="scientific">Paspalum notatum var. saurae</name>
    <dbReference type="NCBI Taxonomy" id="547442"/>
    <lineage>
        <taxon>Eukaryota</taxon>
        <taxon>Viridiplantae</taxon>
        <taxon>Streptophyta</taxon>
        <taxon>Embryophyta</taxon>
        <taxon>Tracheophyta</taxon>
        <taxon>Spermatophyta</taxon>
        <taxon>Magnoliopsida</taxon>
        <taxon>Liliopsida</taxon>
        <taxon>Poales</taxon>
        <taxon>Poaceae</taxon>
        <taxon>PACMAD clade</taxon>
        <taxon>Panicoideae</taxon>
        <taxon>Andropogonodae</taxon>
        <taxon>Paspaleae</taxon>
        <taxon>Paspalinae</taxon>
        <taxon>Paspalum</taxon>
    </lineage>
</organism>
<evidence type="ECO:0000259" key="6">
    <source>
        <dbReference type="Pfam" id="PF09353"/>
    </source>
</evidence>
<dbReference type="SUPFAM" id="SSF48452">
    <property type="entry name" value="TPR-like"/>
    <property type="match status" value="1"/>
</dbReference>
<feature type="repeat" description="PPR" evidence="4">
    <location>
        <begin position="239"/>
        <end position="273"/>
    </location>
</feature>
<dbReference type="Gene3D" id="1.25.40.10">
    <property type="entry name" value="Tetratricopeptide repeat domain"/>
    <property type="match status" value="5"/>
</dbReference>
<dbReference type="Pfam" id="PF09353">
    <property type="entry name" value="DUF1995"/>
    <property type="match status" value="1"/>
</dbReference>
<dbReference type="FunFam" id="1.25.40.10:FF:000797">
    <property type="entry name" value="Pentatricopeptide repeat-containing protein chloroplastic"/>
    <property type="match status" value="1"/>
</dbReference>
<evidence type="ECO:0000256" key="2">
    <source>
        <dbReference type="ARBA" id="ARBA00022946"/>
    </source>
</evidence>
<feature type="repeat" description="PPR" evidence="4">
    <location>
        <begin position="487"/>
        <end position="517"/>
    </location>
</feature>
<feature type="compositionally biased region" description="Low complexity" evidence="5">
    <location>
        <begin position="84"/>
        <end position="106"/>
    </location>
</feature>
<dbReference type="InterPro" id="IPR002885">
    <property type="entry name" value="PPR_rpt"/>
</dbReference>
<feature type="repeat" description="PPR" evidence="4">
    <location>
        <begin position="425"/>
        <end position="459"/>
    </location>
</feature>
<dbReference type="Pfam" id="PF13041">
    <property type="entry name" value="PPR_2"/>
    <property type="match status" value="1"/>
</dbReference>
<accession>A0AAQ3WYQ8</accession>
<dbReference type="Proteomes" id="UP001341281">
    <property type="component" value="Chromosome 05"/>
</dbReference>
<reference evidence="7 8" key="1">
    <citation type="submission" date="2024-02" db="EMBL/GenBank/DDBJ databases">
        <title>High-quality chromosome-scale genome assembly of Pensacola bahiagrass (Paspalum notatum Flugge var. saurae).</title>
        <authorList>
            <person name="Vega J.M."/>
            <person name="Podio M."/>
            <person name="Orjuela J."/>
            <person name="Siena L.A."/>
            <person name="Pessino S.C."/>
            <person name="Combes M.C."/>
            <person name="Mariac C."/>
            <person name="Albertini E."/>
            <person name="Pupilli F."/>
            <person name="Ortiz J.P.A."/>
            <person name="Leblanc O."/>
        </authorList>
    </citation>
    <scope>NUCLEOTIDE SEQUENCE [LARGE SCALE GENOMIC DNA]</scope>
    <source>
        <strain evidence="7">R1</strain>
        <tissue evidence="7">Leaf</tissue>
    </source>
</reference>
<name>A0AAQ3WYQ8_PASNO</name>
<dbReference type="AlphaFoldDB" id="A0AAQ3WYQ8"/>
<proteinExistence type="inferred from homology"/>
<feature type="region of interest" description="Disordered" evidence="5">
    <location>
        <begin position="84"/>
        <end position="122"/>
    </location>
</feature>
<protein>
    <recommendedName>
        <fullName evidence="6">DUF1995 domain-containing protein</fullName>
    </recommendedName>
</protein>
<evidence type="ECO:0000256" key="1">
    <source>
        <dbReference type="ARBA" id="ARBA00022737"/>
    </source>
</evidence>
<feature type="repeat" description="PPR" evidence="4">
    <location>
        <begin position="646"/>
        <end position="680"/>
    </location>
</feature>
<dbReference type="EMBL" id="CP144749">
    <property type="protein sequence ID" value="WVZ78026.1"/>
    <property type="molecule type" value="Genomic_DNA"/>
</dbReference>
<dbReference type="Pfam" id="PF01535">
    <property type="entry name" value="PPR"/>
    <property type="match status" value="10"/>
</dbReference>
<dbReference type="GO" id="GO:0009451">
    <property type="term" value="P:RNA modification"/>
    <property type="evidence" value="ECO:0007669"/>
    <property type="project" value="InterPro"/>
</dbReference>
<evidence type="ECO:0000256" key="5">
    <source>
        <dbReference type="SAM" id="MobiDB-lite"/>
    </source>
</evidence>
<dbReference type="GO" id="GO:0005737">
    <property type="term" value="C:cytoplasm"/>
    <property type="evidence" value="ECO:0007669"/>
    <property type="project" value="UniProtKB-ARBA"/>
</dbReference>
<dbReference type="GO" id="GO:0048731">
    <property type="term" value="P:system development"/>
    <property type="evidence" value="ECO:0007669"/>
    <property type="project" value="UniProtKB-ARBA"/>
</dbReference>
<dbReference type="FunFam" id="1.25.40.10:FF:000125">
    <property type="entry name" value="Pentatricopeptide repeat-containing protein"/>
    <property type="match status" value="2"/>
</dbReference>
<evidence type="ECO:0000256" key="4">
    <source>
        <dbReference type="PROSITE-ProRule" id="PRU00708"/>
    </source>
</evidence>
<evidence type="ECO:0000256" key="3">
    <source>
        <dbReference type="ARBA" id="ARBA00061659"/>
    </source>
</evidence>
<dbReference type="PROSITE" id="PS51375">
    <property type="entry name" value="PPR"/>
    <property type="match status" value="7"/>
</dbReference>
<feature type="domain" description="DUF1995" evidence="6">
    <location>
        <begin position="923"/>
        <end position="1165"/>
    </location>
</feature>
<feature type="repeat" description="PPR" evidence="4">
    <location>
        <begin position="301"/>
        <end position="335"/>
    </location>
</feature>
<keyword evidence="8" id="KW-1185">Reference proteome</keyword>
<dbReference type="InterPro" id="IPR046960">
    <property type="entry name" value="PPR_At4g14850-like_plant"/>
</dbReference>
<dbReference type="InterPro" id="IPR011990">
    <property type="entry name" value="TPR-like_helical_dom_sf"/>
</dbReference>
<dbReference type="InterPro" id="IPR046848">
    <property type="entry name" value="E_motif"/>
</dbReference>
<dbReference type="Pfam" id="PF20431">
    <property type="entry name" value="E_motif"/>
    <property type="match status" value="1"/>
</dbReference>
<dbReference type="PANTHER" id="PTHR47926">
    <property type="entry name" value="PENTATRICOPEPTIDE REPEAT-CONTAINING PROTEIN"/>
    <property type="match status" value="1"/>
</dbReference>
<comment type="similarity">
    <text evidence="3">Belongs to the PPR family. PCMP-E subfamily.</text>
</comment>
<evidence type="ECO:0000313" key="8">
    <source>
        <dbReference type="Proteomes" id="UP001341281"/>
    </source>
</evidence>
<dbReference type="PANTHER" id="PTHR47926:SF452">
    <property type="entry name" value="PENTATRICOPEPTIDE REPEAT-CONTAINING PROTEIN"/>
    <property type="match status" value="1"/>
</dbReference>
<keyword evidence="2" id="KW-0809">Transit peptide</keyword>
<sequence>MGEGTRTNWVGGGGGSRCGWFEERNVVPSGCTVHPAARARAARTSFMSARAGSGKLPCCRRPASMRLVMARRCRSRSFVRSFSRSRSPRLRAGPGPAPSGASAAAAEEAKPRGRRCGGGDGPSSRCGGCFMLSDRCHPPAPAPICEQFDHDCNGSSCHVSTIVTVDNGSDGEPRVCWRTKQQLRIVLVPTHHSSPLLLKLLNMLRSFQNLPRLRRMPRRAWLLLRRFCAGAQPPRHAGDIARWNSAITAHLRGGRVGAARRVFDEMPERNVFTWNCMISGLVGNRMLADAHAVFDAMPSRNSVSWSALLTGYARCGRVAEARELFDRMPDRTVVSWNAMVSGYVRNGMVDRARELFDAMPERNDVSWLTMISGYMKKRRVREAREIFDRAPSPPTSVCNALLSGYAEHGCLKDAEELFARMRRRDLISWNAMITGYTRAGMMEVARRLFDAMPEKDTVSWTSIVRGYLQNRDVDAAWKVFQDMPDRDVLAWNTMMGGFVMSERLDDALRLFADMPAKDLVSWNTILQGYVQRGDMDGANTWFRRMPEKNETSWNTLISGYKDEGALSLLSEMTRGGYRPNQATWSVVISICASLVALGCGRMVHVCTIKTGFEHDALVMSSLISMYSKCGLIIEASQVFELIVQRDTVTWNAMIATYAYHGLAAEALKLFDRMIKDGFRPDHATFLSVLSACAHKGYLYEGCRHFRSMQQDWSLIPRSDHYSCMVDLLGRSGFVHQAYDFTRKIPSNLQINAWETLFSACNAHGDIQLGERIAKNVLQSRPSDGGMYTLLSNIYAAKEMWSSAASVRGLMKERGLKKETGCSWVELKGDVVSFSSNDNAHPLIGHICQEVGNLSVLIEEADKMVLTTATGDHTVSNWIPATVSNGNSTGIMFTVASRNSRMGFQVCAVTGDQGSRNLSDVKFPNDYTELLIQAKEAAESALKDGKQLLEIEFPTAGLQTVPGDGEGGNEMTGSMLLIREFCDRFVPAEKATRTRVFFPEANEVSFARQSAFEGCSLKLDYLTKPSLFEDFGFTTKVKMADRVKPEDETFLVAYPYFNVNEMLVVEELYKEAVVGTNRKLIIFNGELDRIRSGYYPSFFYPKLAELSKTFLPKLDTVYYIHNFKGVKGGTLFRCYPGPWKVLRKTSSGSYICLHQQGEMPSLKEVALDILPSV</sequence>
<evidence type="ECO:0000313" key="7">
    <source>
        <dbReference type="EMBL" id="WVZ78026.1"/>
    </source>
</evidence>
<gene>
    <name evidence="7" type="ORF">U9M48_025806</name>
</gene>
<dbReference type="InterPro" id="IPR018962">
    <property type="entry name" value="DUF1995"/>
</dbReference>
<feature type="repeat" description="PPR" evidence="4">
    <location>
        <begin position="394"/>
        <end position="424"/>
    </location>
</feature>
<feature type="repeat" description="PPR" evidence="4">
    <location>
        <begin position="518"/>
        <end position="552"/>
    </location>
</feature>
<dbReference type="FunFam" id="1.25.40.10:FF:001225">
    <property type="entry name" value="Pentatricopeptide repeat-containing protein"/>
    <property type="match status" value="1"/>
</dbReference>
<dbReference type="NCBIfam" id="TIGR00756">
    <property type="entry name" value="PPR"/>
    <property type="match status" value="11"/>
</dbReference>